<dbReference type="EMBL" id="CZBE01000020">
    <property type="protein sequence ID" value="CUQ00272.1"/>
    <property type="molecule type" value="Genomic_DNA"/>
</dbReference>
<accession>A0A174SRL3</accession>
<evidence type="ECO:0000313" key="2">
    <source>
        <dbReference type="Proteomes" id="UP000095765"/>
    </source>
</evidence>
<proteinExistence type="predicted"/>
<dbReference type="AlphaFoldDB" id="A0A174SRL3"/>
<dbReference type="Proteomes" id="UP000095765">
    <property type="component" value="Unassembled WGS sequence"/>
</dbReference>
<reference evidence="1 2" key="1">
    <citation type="submission" date="2015-09" db="EMBL/GenBank/DDBJ databases">
        <authorList>
            <consortium name="Pathogen Informatics"/>
        </authorList>
    </citation>
    <scope>NUCLEOTIDE SEQUENCE [LARGE SCALE GENOMIC DNA]</scope>
    <source>
        <strain evidence="1 2">2789STDY5834939</strain>
    </source>
</reference>
<dbReference type="RefSeq" id="WP_055245683.1">
    <property type="nucleotide sequence ID" value="NZ_CABIWA010000001.1"/>
</dbReference>
<organism evidence="1 2">
    <name type="scientific">Anaerotruncus colihominis</name>
    <dbReference type="NCBI Taxonomy" id="169435"/>
    <lineage>
        <taxon>Bacteria</taxon>
        <taxon>Bacillati</taxon>
        <taxon>Bacillota</taxon>
        <taxon>Clostridia</taxon>
        <taxon>Eubacteriales</taxon>
        <taxon>Oscillospiraceae</taxon>
        <taxon>Anaerotruncus</taxon>
    </lineage>
</organism>
<gene>
    <name evidence="1" type="ORF">ERS852551_02720</name>
</gene>
<protein>
    <submittedName>
        <fullName evidence="1">Uncharacterized protein</fullName>
    </submittedName>
</protein>
<name>A0A174SRL3_9FIRM</name>
<sequence length="82" mass="9564">MELYKEILVNVLQRQQVRVLFPRLKISAREIVGMECYKALRKIRAILADDRLNDAECFQKIVEIVQVFDQMHTGCGGRHDFG</sequence>
<evidence type="ECO:0000313" key="1">
    <source>
        <dbReference type="EMBL" id="CUQ00272.1"/>
    </source>
</evidence>
<dbReference type="OrthoDB" id="1862229at2"/>